<feature type="region of interest" description="Disordered" evidence="9">
    <location>
        <begin position="1487"/>
        <end position="1539"/>
    </location>
</feature>
<dbReference type="Pfam" id="PF17921">
    <property type="entry name" value="Integrase_H2C2"/>
    <property type="match status" value="1"/>
</dbReference>
<dbReference type="Gene3D" id="2.40.70.10">
    <property type="entry name" value="Acid Proteases"/>
    <property type="match status" value="1"/>
</dbReference>
<dbReference type="Pfam" id="PF17919">
    <property type="entry name" value="RT_RNaseH_2"/>
    <property type="match status" value="1"/>
</dbReference>
<keyword evidence="8" id="KW-0511">Multifunctional enzyme</keyword>
<dbReference type="SUPFAM" id="SSF56672">
    <property type="entry name" value="DNA/RNA polymerases"/>
    <property type="match status" value="1"/>
</dbReference>
<keyword evidence="3" id="KW-0808">Transferase</keyword>
<dbReference type="Gene3D" id="3.30.420.10">
    <property type="entry name" value="Ribonuclease H-like superfamily/Ribonuclease H"/>
    <property type="match status" value="1"/>
</dbReference>
<feature type="domain" description="Integrase catalytic" evidence="10">
    <location>
        <begin position="1234"/>
        <end position="1385"/>
    </location>
</feature>
<dbReference type="EC" id="2.7.7.49" evidence="1"/>
<dbReference type="SUPFAM" id="SSF57756">
    <property type="entry name" value="Retrovirus zinc finger-like domains"/>
    <property type="match status" value="1"/>
</dbReference>
<dbReference type="PROSITE" id="PS50994">
    <property type="entry name" value="INTEGRASE"/>
    <property type="match status" value="1"/>
</dbReference>
<evidence type="ECO:0000256" key="3">
    <source>
        <dbReference type="ARBA" id="ARBA00022679"/>
    </source>
</evidence>
<dbReference type="InterPro" id="IPR041588">
    <property type="entry name" value="Integrase_H2C2"/>
</dbReference>
<dbReference type="GeneID" id="124293416"/>
<dbReference type="Gene3D" id="3.10.10.10">
    <property type="entry name" value="HIV Type 1 Reverse Transcriptase, subunit A, domain 1"/>
    <property type="match status" value="1"/>
</dbReference>
<dbReference type="Proteomes" id="UP000829291">
    <property type="component" value="Chromosome 3"/>
</dbReference>
<evidence type="ECO:0000256" key="4">
    <source>
        <dbReference type="ARBA" id="ARBA00022695"/>
    </source>
</evidence>
<dbReference type="InterPro" id="IPR036397">
    <property type="entry name" value="RNaseH_sf"/>
</dbReference>
<keyword evidence="7" id="KW-0378">Hydrolase</keyword>
<dbReference type="CDD" id="cd01647">
    <property type="entry name" value="RT_LTR"/>
    <property type="match status" value="1"/>
</dbReference>
<gene>
    <name evidence="12" type="primary">LOC124293416</name>
</gene>
<organism evidence="11 12">
    <name type="scientific">Neodiprion lecontei</name>
    <name type="common">Redheaded pine sawfly</name>
    <dbReference type="NCBI Taxonomy" id="441921"/>
    <lineage>
        <taxon>Eukaryota</taxon>
        <taxon>Metazoa</taxon>
        <taxon>Ecdysozoa</taxon>
        <taxon>Arthropoda</taxon>
        <taxon>Hexapoda</taxon>
        <taxon>Insecta</taxon>
        <taxon>Pterygota</taxon>
        <taxon>Neoptera</taxon>
        <taxon>Endopterygota</taxon>
        <taxon>Hymenoptera</taxon>
        <taxon>Tenthredinoidea</taxon>
        <taxon>Diprionidae</taxon>
        <taxon>Diprioninae</taxon>
        <taxon>Neodiprion</taxon>
    </lineage>
</organism>
<evidence type="ECO:0000256" key="2">
    <source>
        <dbReference type="ARBA" id="ARBA00022670"/>
    </source>
</evidence>
<dbReference type="InterPro" id="IPR021109">
    <property type="entry name" value="Peptidase_aspartic_dom_sf"/>
</dbReference>
<dbReference type="Gene3D" id="4.10.60.10">
    <property type="entry name" value="Zinc finger, CCHC-type"/>
    <property type="match status" value="1"/>
</dbReference>
<evidence type="ECO:0000256" key="7">
    <source>
        <dbReference type="ARBA" id="ARBA00022759"/>
    </source>
</evidence>
<dbReference type="PANTHER" id="PTHR37984:SF5">
    <property type="entry name" value="PROTEIN NYNRIN-LIKE"/>
    <property type="match status" value="1"/>
</dbReference>
<keyword evidence="5" id="KW-0540">Nuclease</keyword>
<sequence>MWGKQLKTESLRKFNELYEEYKNLHSLNKSLELPEKENKVCDEDEDVIDFDKLYECPSTSSGSCLQGLVIDELEEYLRKPRTASSEDILDWWRTHETEVSSARLIELSNLIIGVFPTEQTQIYYVPYFHDKITRTKVAAKGKLYVRYCHKRGILLESGVVVTSRGLKRKIPQKSLVYLGFYDNFAGQEASNEIDRQIDDLQDDIDEWPTIVKYWRDTSVIRLKRLVDDKDTTSAAYINSFPILQHVKNALILLGGGSTSESESDCESETESKPLASVTEMSAPQQPAPAAGAATGVAVTTSNALHITPFIPGETSWARWLNRFEGALKIMKIENSDKVVYLLHFVGDTAYNALCDTFGETQVDQKSYAELAAKLKELYAPPVLEIAENFKFNSRKQLPGESIQEFATALTKMSANCGFGDHTSKALRNQCGNPNHKAFTCRLPTSTVCLSCQKPGHLSRVCKSKFNQVHQVEDTEYTDEDYYGVEIVDIQIVDSEDVNCLALREKFIKQFIVNNQKVEFELDSGAAVSLMWLEDAKKLFPRSRLQRASIQLVTYCKTNLNVCGLIKVIVTFENTKFNLDLYLTDVNRPPLCGREWIHSFIKMHGAQSLFTPILQVNAKEISSFDKTAFTKELSVKYKNVVRQDFSPIIGLGLVSLKLKPDAKPVFYKARNVPFRLVEPVDSALDNWESYDILEPVPASLYATPIVPILKKDGDVRICGDYSVTINPQLIINDCHMPTTDEMFMDLAGCICFARIDCSWAYIHMPVDEATADLLTINTPRGLYRVKRMLFGIAAAPAIWQERMNFLFRSIKGVCVFQDDLRLAAKTLSELIALIHVVLKIFDEHNIKINLRKCSFCDLEICFCGHVINAQGIHKDPAKFEAVTDMPQPQNISELRTFIGMVMYYNRFIKNASTVLAPLYNLLKENSNFSWTKECQDAFKSIKLAFTKDTCLTFFDPKKPLILATDASPVGVGAVISHSFEDGTERPIQFASQKLNKVQQKYSQIDREAYAIVFGVKKFYQYLYGHKFTLICDNRPLVQIFSPDKPLPAYSAMRMQHYAIFLRGFFYDIKYRRSESNSNADCLSRLPLAMEGDTPHTLDVIEVYHAQTLHIMSVDVFDMRELVKNDAKIQSVIENLRAGKNLSPKDTWNVDPREFSVGDNLLFKSDRIVIPKKLQQRILEELHVGHFGIVKMKSLARGHCWWSNIDKDIENLVQSCESCLRNRNNPAKVPIHLWEPATRPFERIHIDFAGPFMGVILFILVDAYSKWPEIRVVKNMLASTTIDVCTDIFAQFGFPEVLVSDNGGTYISSEFESFLKLHGIAHKFSAPHHPASNGQAERFVQMIKFALKKVDDKRNVNASLRKILIQYRNTPHSTTGKTPAELFLGRKIRCKLDLLKPVVAKEQATNVKACKFSINQRVLVRNYTKNNKWVFGRILEHRGNLLFKIKLDDGRIWIRHANQISAIKGTLKQCNDYDYFVPVSEHVSLYEPNNASASVPTTNPTIVINEPDASSDDASNSRPKRKTKGPTRFPDSENYFGDKSS</sequence>
<dbReference type="Gene3D" id="3.30.70.270">
    <property type="match status" value="2"/>
</dbReference>
<accession>A0ABM3FQC7</accession>
<evidence type="ECO:0000259" key="10">
    <source>
        <dbReference type="PROSITE" id="PS50994"/>
    </source>
</evidence>
<evidence type="ECO:0000313" key="11">
    <source>
        <dbReference type="Proteomes" id="UP000829291"/>
    </source>
</evidence>
<reference evidence="12" key="1">
    <citation type="submission" date="2025-08" db="UniProtKB">
        <authorList>
            <consortium name="RefSeq"/>
        </authorList>
    </citation>
    <scope>IDENTIFICATION</scope>
    <source>
        <tissue evidence="12">Thorax and Abdomen</tissue>
    </source>
</reference>
<dbReference type="SUPFAM" id="SSF53098">
    <property type="entry name" value="Ribonuclease H-like"/>
    <property type="match status" value="1"/>
</dbReference>
<dbReference type="Pfam" id="PF00665">
    <property type="entry name" value="rve"/>
    <property type="match status" value="1"/>
</dbReference>
<dbReference type="RefSeq" id="XP_046590221.1">
    <property type="nucleotide sequence ID" value="XM_046734265.1"/>
</dbReference>
<dbReference type="InterPro" id="IPR041577">
    <property type="entry name" value="RT_RNaseH_2"/>
</dbReference>
<dbReference type="InterPro" id="IPR043128">
    <property type="entry name" value="Rev_trsase/Diguanyl_cyclase"/>
</dbReference>
<keyword evidence="6" id="KW-0064">Aspartyl protease</keyword>
<keyword evidence="4" id="KW-0548">Nucleotidyltransferase</keyword>
<feature type="region of interest" description="Disordered" evidence="9">
    <location>
        <begin position="258"/>
        <end position="288"/>
    </location>
</feature>
<dbReference type="Gene3D" id="1.10.340.70">
    <property type="match status" value="1"/>
</dbReference>
<evidence type="ECO:0000313" key="12">
    <source>
        <dbReference type="RefSeq" id="XP_046590221.1"/>
    </source>
</evidence>
<feature type="compositionally biased region" description="Polar residues" evidence="9">
    <location>
        <begin position="1487"/>
        <end position="1500"/>
    </location>
</feature>
<dbReference type="InterPro" id="IPR036875">
    <property type="entry name" value="Znf_CCHC_sf"/>
</dbReference>
<name>A0ABM3FQC7_NEOLC</name>
<dbReference type="Pfam" id="PF00078">
    <property type="entry name" value="RVT_1"/>
    <property type="match status" value="1"/>
</dbReference>
<dbReference type="InterPro" id="IPR043502">
    <property type="entry name" value="DNA/RNA_pol_sf"/>
</dbReference>
<dbReference type="InterPro" id="IPR000477">
    <property type="entry name" value="RT_dom"/>
</dbReference>
<dbReference type="PANTHER" id="PTHR37984">
    <property type="entry name" value="PROTEIN CBG26694"/>
    <property type="match status" value="1"/>
</dbReference>
<keyword evidence="7" id="KW-0255">Endonuclease</keyword>
<keyword evidence="11" id="KW-1185">Reference proteome</keyword>
<dbReference type="InterPro" id="IPR050951">
    <property type="entry name" value="Retrovirus_Pol_polyprotein"/>
</dbReference>
<protein>
    <recommendedName>
        <fullName evidence="1">RNA-directed DNA polymerase</fullName>
        <ecNumber evidence="1">2.7.7.49</ecNumber>
    </recommendedName>
</protein>
<dbReference type="InterPro" id="IPR001584">
    <property type="entry name" value="Integrase_cat-core"/>
</dbReference>
<evidence type="ECO:0000256" key="9">
    <source>
        <dbReference type="SAM" id="MobiDB-lite"/>
    </source>
</evidence>
<evidence type="ECO:0000256" key="5">
    <source>
        <dbReference type="ARBA" id="ARBA00022722"/>
    </source>
</evidence>
<keyword evidence="2" id="KW-0645">Protease</keyword>
<dbReference type="InterPro" id="IPR012337">
    <property type="entry name" value="RNaseH-like_sf"/>
</dbReference>
<dbReference type="SUPFAM" id="SSF50630">
    <property type="entry name" value="Acid proteases"/>
    <property type="match status" value="1"/>
</dbReference>
<evidence type="ECO:0000256" key="8">
    <source>
        <dbReference type="ARBA" id="ARBA00023268"/>
    </source>
</evidence>
<proteinExistence type="predicted"/>
<dbReference type="Gene3D" id="3.10.20.370">
    <property type="match status" value="1"/>
</dbReference>
<evidence type="ECO:0000256" key="6">
    <source>
        <dbReference type="ARBA" id="ARBA00022750"/>
    </source>
</evidence>
<dbReference type="CDD" id="cd09274">
    <property type="entry name" value="RNase_HI_RT_Ty3"/>
    <property type="match status" value="1"/>
</dbReference>
<evidence type="ECO:0000256" key="1">
    <source>
        <dbReference type="ARBA" id="ARBA00012493"/>
    </source>
</evidence>